<reference evidence="1 2" key="1">
    <citation type="journal article" date="2018" name="Sci. Data">
        <title>The draft genome sequence of cork oak.</title>
        <authorList>
            <person name="Ramos A.M."/>
            <person name="Usie A."/>
            <person name="Barbosa P."/>
            <person name="Barros P.M."/>
            <person name="Capote T."/>
            <person name="Chaves I."/>
            <person name="Simoes F."/>
            <person name="Abreu I."/>
            <person name="Carrasquinho I."/>
            <person name="Faro C."/>
            <person name="Guimaraes J.B."/>
            <person name="Mendonca D."/>
            <person name="Nobrega F."/>
            <person name="Rodrigues L."/>
            <person name="Saibo N.J.M."/>
            <person name="Varela M.C."/>
            <person name="Egas C."/>
            <person name="Matos J."/>
            <person name="Miguel C.M."/>
            <person name="Oliveira M.M."/>
            <person name="Ricardo C.P."/>
            <person name="Goncalves S."/>
        </authorList>
    </citation>
    <scope>NUCLEOTIDE SEQUENCE [LARGE SCALE GENOMIC DNA]</scope>
    <source>
        <strain evidence="2">cv. HL8</strain>
    </source>
</reference>
<organism evidence="1 2">
    <name type="scientific">Quercus suber</name>
    <name type="common">Cork oak</name>
    <dbReference type="NCBI Taxonomy" id="58331"/>
    <lineage>
        <taxon>Eukaryota</taxon>
        <taxon>Viridiplantae</taxon>
        <taxon>Streptophyta</taxon>
        <taxon>Embryophyta</taxon>
        <taxon>Tracheophyta</taxon>
        <taxon>Spermatophyta</taxon>
        <taxon>Magnoliopsida</taxon>
        <taxon>eudicotyledons</taxon>
        <taxon>Gunneridae</taxon>
        <taxon>Pentapetalae</taxon>
        <taxon>rosids</taxon>
        <taxon>fabids</taxon>
        <taxon>Fagales</taxon>
        <taxon>Fagaceae</taxon>
        <taxon>Quercus</taxon>
    </lineage>
</organism>
<evidence type="ECO:0000313" key="2">
    <source>
        <dbReference type="Proteomes" id="UP000237347"/>
    </source>
</evidence>
<comment type="caution">
    <text evidence="1">The sequence shown here is derived from an EMBL/GenBank/DDBJ whole genome shotgun (WGS) entry which is preliminary data.</text>
</comment>
<evidence type="ECO:0000313" key="1">
    <source>
        <dbReference type="EMBL" id="KAK7832282.1"/>
    </source>
</evidence>
<gene>
    <name evidence="1" type="ORF">CFP56_026640</name>
</gene>
<sequence>MVVVDDDDDMVEMRIIMFASGAPSSSSQFSDAYPKSFSGFDGGEIYWGLSDLIEGLYKKVVFLELFVLGMAKISTSPPDTTTKEMMS</sequence>
<name>A0AAW0JZR3_QUESU</name>
<dbReference type="EMBL" id="PKMF04000428">
    <property type="protein sequence ID" value="KAK7832282.1"/>
    <property type="molecule type" value="Genomic_DNA"/>
</dbReference>
<dbReference type="AlphaFoldDB" id="A0AAW0JZR3"/>
<keyword evidence="2" id="KW-1185">Reference proteome</keyword>
<proteinExistence type="predicted"/>
<accession>A0AAW0JZR3</accession>
<protein>
    <submittedName>
        <fullName evidence="1">Uncharacterized protein</fullName>
    </submittedName>
</protein>
<dbReference type="Proteomes" id="UP000237347">
    <property type="component" value="Unassembled WGS sequence"/>
</dbReference>